<dbReference type="PANTHER" id="PTHR15678:SF6">
    <property type="entry name" value="BRIDGE-LIKE LIPID TRANSFER PROTEIN FAMILY MEMBER 2"/>
    <property type="match status" value="1"/>
</dbReference>
<reference evidence="5" key="1">
    <citation type="submission" date="2022-10" db="EMBL/GenBank/DDBJ databases">
        <authorList>
            <person name="Byrne P K."/>
        </authorList>
    </citation>
    <scope>NUCLEOTIDE SEQUENCE</scope>
    <source>
        <strain evidence="5">CBS7001</strain>
    </source>
</reference>
<feature type="domain" description="FMP27/BLTP2/Hobbit GFWDK motif-containing RBG unit" evidence="2">
    <location>
        <begin position="1085"/>
        <end position="1234"/>
    </location>
</feature>
<dbReference type="InterPro" id="IPR045167">
    <property type="entry name" value="Hobbit"/>
</dbReference>
<feature type="transmembrane region" description="Helical" evidence="1">
    <location>
        <begin position="15"/>
        <end position="39"/>
    </location>
</feature>
<dbReference type="PANTHER" id="PTHR15678">
    <property type="entry name" value="ANTIGEN MLAA-22-RELATED"/>
    <property type="match status" value="1"/>
</dbReference>
<dbReference type="InterPro" id="IPR019415">
    <property type="entry name" value="FMP27_SW_RBG"/>
</dbReference>
<dbReference type="EMBL" id="OX365927">
    <property type="protein sequence ID" value="CAI4053761.1"/>
    <property type="molecule type" value="Genomic_DNA"/>
</dbReference>
<dbReference type="Pfam" id="PF10344">
    <property type="entry name" value="Hobbit"/>
    <property type="match status" value="1"/>
</dbReference>
<sequence>MFMIPWSQIWDVSKLALTILLFIISVQKITSLLISWILILRNSAIRKISFGYFFGTSIRRAFILTDFAELYIGKINLRIGWRPVFVFHNIDLILHEKFSKAADHSTGDSKTYFNPENQTFTFVINKRVLSVLKLVFPFSMFLHTLTLTMPNGKTYKLNLGSITISHPRDDTIKLEAFLHDFTHPETKDTLNHTGFFVVCKIAKEDEKHSKSSKVILRSWKSSLKINDVCWHLPEERGNPPSLNEPDSHATSDEAEMLTSYRKALKPFRYPLKTLNILDLKVENVKFIYKEKFTIRISSAQVYLESISILNNVSALELLPLNKSTWGDFELSLSANAVVIDIDGNTAIRIPFGNIVLTSDILLSFLDNVPLQKTKLSSIFNIINPSVFLTMHQVLEILHLVDKFDNSKATSNTSTKSMALNILDFDIDRFPSFNFELIMSNFVSRLHISNEENVTFNVFSTHALFSRNNMFMSASRGKLMPMRPDWPFAKTIPDSDQLSNYIKIVGTSLSYLKIPTDNDASPVSIPVCGFERLDTFLDEFSNSKLTVQSTLRHSYVSLENVEVLHTLSRAFDTIYSLISSRKKRNATHEVKDYRMENMSEVKKKFKWALKLRLKDISCSLLIAGFLPKILDPVEAENFNLSDVTRGAKVVLTESILLANNQGKKFTIVDASIYRVVDGMNRESAPEDVVRFTDLVLSLNDLNEIHFSLPKIKLKMDVNIIWLLFYIQSIWMKFRPSSKLNETSTSSLKRVDILDRLTVDIGKIIIELRLPHNSEVLLILEDLNISNLTKKLTIASLSAYVVSVYVKHTKVYVSLININDLELNILELIETKSVAISTSSIHFHTEYHFRFYMITDNIVTLYKSFKQIKLAFSNLHEFKRLYPQQQFPKKILNLHIYSQDFLIDIEEDPFEQELGLILKVGVLEQRERLKKLEEFKEKLSTYEDMNVRLRSLYDTSRGQSFFPDFYANDQEYEEKAYLRLLENFSTSWIARYRKAKLTFYSMPYRVISREELGTKYQLFTRQKTSTVANLIVKDLDFKLSEPSFPLDNYIDFLYEYGKKVPKTMKYTLLIILGLEIRSNLWELRLRDYPIPAISFPDTFTTGDVVFAENMPAPCALHTVYVPFVNAAKKSPYNDANTIYGSHIIRTINSVKTYFNIRSMVTSSSSARITWGKSLQPGYESLMLWFDFLTKPLIDPSKKLGFWDKFRYLVHGKWIYEFSDNSEMHLNIKGSHDPYKITDDGAGLAFCWSGGTTIYVHNSADPKEFLKIKSRRFQLAVPDFAKINKFDKVFMKLDGNVIWTLGLLFEQGDISKAGDEERFLPDKPHYEIQLMNPDGVTDLDHHDTYKGFRTSFIHMSFGVYSSEHGSINSLYLAPYALTHFLKWWNLFHTYTSGPIRQGRLFTDLLQNKTKFGRALFTIAYQLHLKRLMVTHIYRHITTQYDLEKDSKITFTGLKGRFDSLKIDLHQKRIKLTHTDQKLNKSKPVWKLKMSRGEIDCAEADIRILSTVFDQNAVKEILTTGLDGILEDEPSRPMSQRDVEYLRESEWYDFEDYIDLNQVSLGSSLPLKLEAIPLLYSPRISYFRKVNDDGYVLACPFGTEESHNCLIGKNHPELTQKKLATERKHEIEEQLKILMTTLDMRESNGKGRSINTKSEHCVNETKAEIVELKHRLHTVNTILSDLKIAETIPEVKVSDNDDSSSSSSHTNMDANVENVVRAPTRISLLRTNTVESFVSMRKASTMQVESTYDNRFMVHNIELKIDNKIRHHLLEYASTAFERKSMRFSLTYKSVTILKELLGNVLTGIRTSIEDYGSMLEDDLASNSEFIERFEELIRDVPSDDFDYVDNYLFRLISPQVQIKSDVEKNAAVILAARDIEMGIIDIVQVYGRSGKRIPVDVDTIVETRYTAISKDIQLFTLFKKDLEGPEGRFFHKNGYGLDKESDIWPPWIPLEMCFDGSLLDKHVFLKRRSMFLTYVSPNPLFFSANNTSAFSCDSRFRIAFPGLVLTSDCQQYCAVYAIAEDLLSFGSSLDEKIEKLSKVLFTDEVRNNLENLDVSVVTTLQDRIKELYYTRAYLKVHDPKMFRKAGQELTFDIQTSTLKLTLLMTAIKKTFDKMGSGKKSKQKKLMWQVGTDELIWELYDESKTPFVTIGLGPSTFIRSETSDGANSNKISISSLQCFNQQDNPVYTELLAPFFESSSYNKDASMVEIFWILGPSVGGISDLQELVVSLQPLIFKMDHKTSVKLMNYLFPKIEQTSIEAAPPNLVPRSSTSSFFLSSTGLRRSFSSGSSSTYDAKDVDSWDLRSIGSNKGGEKRYKGDHRKISASLFMQPDYNINEMVKRSGTFFNVKSIIIRKTLMSVCYKGSHSLLSDVNNLIVKVPDLKYHNKLWSREEFFTALKRDIVRIVLQHLGNIIGNKFLPHKKENKKKTSIEIHRLLSPDSGSHKVSHIVEAQGYPKSFNHSTSSSNIRSINSDEVSDEIDVNDEIKPFYPVISSISSKK</sequence>
<evidence type="ECO:0000259" key="2">
    <source>
        <dbReference type="SMART" id="SM01214"/>
    </source>
</evidence>
<keyword evidence="1" id="KW-0472">Membrane</keyword>
<evidence type="ECO:0000259" key="4">
    <source>
        <dbReference type="SMART" id="SM01216"/>
    </source>
</evidence>
<keyword evidence="1" id="KW-1133">Transmembrane helix</keyword>
<dbReference type="InterPro" id="IPR019441">
    <property type="entry name" value="FMP27/BLTP2/Hobbit_GFWDK_RBG"/>
</dbReference>
<evidence type="ECO:0000256" key="1">
    <source>
        <dbReference type="SAM" id="Phobius"/>
    </source>
</evidence>
<keyword evidence="1" id="KW-0812">Transmembrane</keyword>
<protein>
    <submittedName>
        <fullName evidence="5">Uncharacterized protein</fullName>
    </submittedName>
</protein>
<organism evidence="5 6">
    <name type="scientific">Saccharomyces uvarum</name>
    <name type="common">Yeast</name>
    <name type="synonym">Saccharomyces bayanus var. uvarum</name>
    <dbReference type="NCBI Taxonomy" id="230603"/>
    <lineage>
        <taxon>Eukaryota</taxon>
        <taxon>Fungi</taxon>
        <taxon>Dikarya</taxon>
        <taxon>Ascomycota</taxon>
        <taxon>Saccharomycotina</taxon>
        <taxon>Saccharomycetes</taxon>
        <taxon>Saccharomycetales</taxon>
        <taxon>Saccharomycetaceae</taxon>
        <taxon>Saccharomyces</taxon>
    </lineage>
</organism>
<evidence type="ECO:0000313" key="5">
    <source>
        <dbReference type="EMBL" id="CAI4053761.1"/>
    </source>
</evidence>
<dbReference type="SMART" id="SM01214">
    <property type="entry name" value="Fmp27_GFWDK"/>
    <property type="match status" value="1"/>
</dbReference>
<accession>A0AA35JB21</accession>
<dbReference type="InterPro" id="IPR019449">
    <property type="entry name" value="FMP27_WPPW_RBG"/>
</dbReference>
<name>A0AA35JB21_SACUV</name>
<feature type="domain" description="FMP27 SW motif-containing RBG unit" evidence="3">
    <location>
        <begin position="973"/>
        <end position="1067"/>
    </location>
</feature>
<evidence type="ECO:0000259" key="3">
    <source>
        <dbReference type="SMART" id="SM01215"/>
    </source>
</evidence>
<gene>
    <name evidence="5" type="primary">SUVC16G3830</name>
    <name evidence="5" type="ORF">SUVC_16G3830</name>
</gene>
<dbReference type="SMART" id="SM01216">
    <property type="entry name" value="Fmp27_WPPW"/>
    <property type="match status" value="1"/>
</dbReference>
<evidence type="ECO:0000313" key="6">
    <source>
        <dbReference type="Proteomes" id="UP001162090"/>
    </source>
</evidence>
<feature type="domain" description="FMP27 WPPW motif-containing RBG unit" evidence="4">
    <location>
        <begin position="1449"/>
        <end position="1950"/>
    </location>
</feature>
<dbReference type="SMART" id="SM01215">
    <property type="entry name" value="Fmp27_SW"/>
    <property type="match status" value="1"/>
</dbReference>
<proteinExistence type="predicted"/>
<dbReference type="Proteomes" id="UP001162090">
    <property type="component" value="Chromosome 16"/>
</dbReference>